<dbReference type="Pfam" id="PF13443">
    <property type="entry name" value="HTH_26"/>
    <property type="match status" value="1"/>
</dbReference>
<evidence type="ECO:0000313" key="2">
    <source>
        <dbReference type="EMBL" id="MDH7890685.1"/>
    </source>
</evidence>
<dbReference type="Proteomes" id="UP001161916">
    <property type="component" value="Unassembled WGS sequence"/>
</dbReference>
<dbReference type="InterPro" id="IPR010982">
    <property type="entry name" value="Lambda_DNA-bd_dom_sf"/>
</dbReference>
<organism evidence="2 3">
    <name type="scientific">Bifidobacterium catenulatum subsp. kashiwanohense</name>
    <dbReference type="NCBI Taxonomy" id="630129"/>
    <lineage>
        <taxon>Bacteria</taxon>
        <taxon>Bacillati</taxon>
        <taxon>Actinomycetota</taxon>
        <taxon>Actinomycetes</taxon>
        <taxon>Bifidobacteriales</taxon>
        <taxon>Bifidobacteriaceae</taxon>
        <taxon>Bifidobacterium</taxon>
    </lineage>
</organism>
<dbReference type="InterPro" id="IPR001387">
    <property type="entry name" value="Cro/C1-type_HTH"/>
</dbReference>
<name>A0AA43P946_9BIFI</name>
<feature type="domain" description="HTH cro/C1-type" evidence="1">
    <location>
        <begin position="24"/>
        <end position="74"/>
    </location>
</feature>
<dbReference type="GO" id="GO:0003677">
    <property type="term" value="F:DNA binding"/>
    <property type="evidence" value="ECO:0007669"/>
    <property type="project" value="InterPro"/>
</dbReference>
<comment type="caution">
    <text evidence="2">The sequence shown here is derived from an EMBL/GenBank/DDBJ whole genome shotgun (WGS) entry which is preliminary data.</text>
</comment>
<proteinExistence type="predicted"/>
<protein>
    <submittedName>
        <fullName evidence="2">Helix-turn-helix transcriptional regulator</fullName>
    </submittedName>
</protein>
<dbReference type="SUPFAM" id="SSF47413">
    <property type="entry name" value="lambda repressor-like DNA-binding domains"/>
    <property type="match status" value="1"/>
</dbReference>
<sequence length="120" mass="12908">MGSKANEMTPLASQIMRECIRLQKASGMTVADFAKACGFSRDYWYKHANLSRPLNIGDLERISQVTGISPGDIVMNSQRHAVEAAERKAQAGGYGLAAYNTAGKQEAINGEAGPDYDEPA</sequence>
<accession>A0AA43P946</accession>
<dbReference type="EMBL" id="JAOPMH010000011">
    <property type="protein sequence ID" value="MDH7890685.1"/>
    <property type="molecule type" value="Genomic_DNA"/>
</dbReference>
<dbReference type="CDD" id="cd00093">
    <property type="entry name" value="HTH_XRE"/>
    <property type="match status" value="1"/>
</dbReference>
<gene>
    <name evidence="2" type="ORF">OB951_08795</name>
</gene>
<reference evidence="2" key="2">
    <citation type="journal article" date="2023" name="Gut Microbes">
        <title>Characterization of Bifidobacterium kashiwanohense that utilizes both milk- and plant-derived oligosaccharides.</title>
        <authorList>
            <person name="Orihara K."/>
            <person name="Yahagi K."/>
            <person name="Saito Y."/>
            <person name="Watanabe Y."/>
            <person name="Sasai T."/>
            <person name="Hara T."/>
            <person name="Tsukuda N."/>
            <person name="Oki K."/>
            <person name="Fujimoto J."/>
            <person name="Matsuki T."/>
        </authorList>
    </citation>
    <scope>NUCLEOTIDE SEQUENCE</scope>
    <source>
        <strain evidence="2">YIT 13062</strain>
    </source>
</reference>
<reference evidence="2" key="1">
    <citation type="submission" date="2022-09" db="EMBL/GenBank/DDBJ databases">
        <authorList>
            <person name="Orihara K."/>
        </authorList>
    </citation>
    <scope>NUCLEOTIDE SEQUENCE</scope>
    <source>
        <strain evidence="2">YIT 13062</strain>
    </source>
</reference>
<evidence type="ECO:0000313" key="3">
    <source>
        <dbReference type="Proteomes" id="UP001161916"/>
    </source>
</evidence>
<dbReference type="Gene3D" id="1.10.260.40">
    <property type="entry name" value="lambda repressor-like DNA-binding domains"/>
    <property type="match status" value="1"/>
</dbReference>
<dbReference type="AlphaFoldDB" id="A0AA43P946"/>
<dbReference type="RefSeq" id="WP_281106017.1">
    <property type="nucleotide sequence ID" value="NZ_JAOPMH010000011.1"/>
</dbReference>
<evidence type="ECO:0000259" key="1">
    <source>
        <dbReference type="Pfam" id="PF13443"/>
    </source>
</evidence>